<evidence type="ECO:0000259" key="6">
    <source>
        <dbReference type="PROSITE" id="PS50865"/>
    </source>
</evidence>
<name>A0A812Q1I7_SYMPI</name>
<dbReference type="GO" id="GO:0008270">
    <property type="term" value="F:zinc ion binding"/>
    <property type="evidence" value="ECO:0007669"/>
    <property type="project" value="UniProtKB-KW"/>
</dbReference>
<dbReference type="OrthoDB" id="341421at2759"/>
<keyword evidence="3" id="KW-0862">Zinc</keyword>
<comment type="caution">
    <text evidence="7">The sequence shown here is derived from an EMBL/GenBank/DDBJ whole genome shotgun (WGS) entry which is preliminary data.</text>
</comment>
<evidence type="ECO:0000256" key="1">
    <source>
        <dbReference type="ARBA" id="ARBA00022723"/>
    </source>
</evidence>
<dbReference type="EMBL" id="CAJNIZ010015406">
    <property type="protein sequence ID" value="CAE7372690.1"/>
    <property type="molecule type" value="Genomic_DNA"/>
</dbReference>
<evidence type="ECO:0000256" key="2">
    <source>
        <dbReference type="ARBA" id="ARBA00022771"/>
    </source>
</evidence>
<organism evidence="7 8">
    <name type="scientific">Symbiodinium pilosum</name>
    <name type="common">Dinoflagellate</name>
    <dbReference type="NCBI Taxonomy" id="2952"/>
    <lineage>
        <taxon>Eukaryota</taxon>
        <taxon>Sar</taxon>
        <taxon>Alveolata</taxon>
        <taxon>Dinophyceae</taxon>
        <taxon>Suessiales</taxon>
        <taxon>Symbiodiniaceae</taxon>
        <taxon>Symbiodinium</taxon>
    </lineage>
</organism>
<evidence type="ECO:0000256" key="4">
    <source>
        <dbReference type="PROSITE-ProRule" id="PRU00134"/>
    </source>
</evidence>
<evidence type="ECO:0000256" key="3">
    <source>
        <dbReference type="ARBA" id="ARBA00022833"/>
    </source>
</evidence>
<dbReference type="Pfam" id="PF01753">
    <property type="entry name" value="zf-MYND"/>
    <property type="match status" value="1"/>
</dbReference>
<keyword evidence="8" id="KW-1185">Reference proteome</keyword>
<dbReference type="SUPFAM" id="SSF101238">
    <property type="entry name" value="XPC-binding domain"/>
    <property type="match status" value="1"/>
</dbReference>
<dbReference type="AlphaFoldDB" id="A0A812Q1I7"/>
<evidence type="ECO:0000256" key="5">
    <source>
        <dbReference type="SAM" id="MobiDB-lite"/>
    </source>
</evidence>
<dbReference type="Gene3D" id="6.10.140.2220">
    <property type="match status" value="1"/>
</dbReference>
<feature type="region of interest" description="Disordered" evidence="5">
    <location>
        <begin position="1"/>
        <end position="90"/>
    </location>
</feature>
<protein>
    <recommendedName>
        <fullName evidence="6">MYND-type domain-containing protein</fullName>
    </recommendedName>
</protein>
<dbReference type="Proteomes" id="UP000649617">
    <property type="component" value="Unassembled WGS sequence"/>
</dbReference>
<accession>A0A812Q1I7</accession>
<proteinExistence type="predicted"/>
<dbReference type="SUPFAM" id="SSF144232">
    <property type="entry name" value="HIT/MYND zinc finger-like"/>
    <property type="match status" value="1"/>
</dbReference>
<dbReference type="InterPro" id="IPR036353">
    <property type="entry name" value="XPC-bd_sf"/>
</dbReference>
<keyword evidence="1" id="KW-0479">Metal-binding</keyword>
<evidence type="ECO:0000313" key="8">
    <source>
        <dbReference type="Proteomes" id="UP000649617"/>
    </source>
</evidence>
<dbReference type="GO" id="GO:0003684">
    <property type="term" value="F:damaged DNA binding"/>
    <property type="evidence" value="ECO:0007669"/>
    <property type="project" value="InterPro"/>
</dbReference>
<feature type="domain" description="MYND-type" evidence="6">
    <location>
        <begin position="214"/>
        <end position="254"/>
    </location>
</feature>
<gene>
    <name evidence="7" type="ORF">SPIL2461_LOCUS9036</name>
</gene>
<dbReference type="PROSITE" id="PS50865">
    <property type="entry name" value="ZF_MYND_2"/>
    <property type="match status" value="1"/>
</dbReference>
<feature type="compositionally biased region" description="Pro residues" evidence="5">
    <location>
        <begin position="46"/>
        <end position="62"/>
    </location>
</feature>
<dbReference type="Pfam" id="PF09280">
    <property type="entry name" value="XPC-binding"/>
    <property type="match status" value="1"/>
</dbReference>
<sequence>MKGAQGFWLREQRAAAARGAKSRVVAEHGEIAKYWPDAPRPKPNEPLDPGRPPDVRPGPTPARAPTRTVQPAASSSQSASNGSLEEVPKISAEDQAILDRFAQSDEIKTLRRQIRQDMTALENFLQEMTQKDPELMKAIATNQKTFLKMVTHGLAEEARSATKLEEEQPQPEPSELRAALKQKEAKKQLRTQKALQPSTSSLHTLALLHSPYSCAVCKATSATAELFLCSSCGCVRFCSRECQRRFWPRHQTVSWKLGGV</sequence>
<evidence type="ECO:0000313" key="7">
    <source>
        <dbReference type="EMBL" id="CAE7372690.1"/>
    </source>
</evidence>
<dbReference type="InterPro" id="IPR015360">
    <property type="entry name" value="XPC-bd"/>
</dbReference>
<dbReference type="Gene3D" id="1.10.10.540">
    <property type="entry name" value="XPC-binding domain"/>
    <property type="match status" value="1"/>
</dbReference>
<dbReference type="InterPro" id="IPR002893">
    <property type="entry name" value="Znf_MYND"/>
</dbReference>
<reference evidence="7" key="1">
    <citation type="submission" date="2021-02" db="EMBL/GenBank/DDBJ databases">
        <authorList>
            <person name="Dougan E. K."/>
            <person name="Rhodes N."/>
            <person name="Thang M."/>
            <person name="Chan C."/>
        </authorList>
    </citation>
    <scope>NUCLEOTIDE SEQUENCE</scope>
</reference>
<feature type="compositionally biased region" description="Low complexity" evidence="5">
    <location>
        <begin position="63"/>
        <end position="80"/>
    </location>
</feature>
<keyword evidence="2 4" id="KW-0863">Zinc-finger</keyword>
<dbReference type="GO" id="GO:0043161">
    <property type="term" value="P:proteasome-mediated ubiquitin-dependent protein catabolic process"/>
    <property type="evidence" value="ECO:0007669"/>
    <property type="project" value="InterPro"/>
</dbReference>
<dbReference type="GO" id="GO:0006289">
    <property type="term" value="P:nucleotide-excision repair"/>
    <property type="evidence" value="ECO:0007669"/>
    <property type="project" value="InterPro"/>
</dbReference>